<evidence type="ECO:0000313" key="2">
    <source>
        <dbReference type="Proteomes" id="UP000717328"/>
    </source>
</evidence>
<reference evidence="1" key="1">
    <citation type="submission" date="2021-02" db="EMBL/GenBank/DDBJ databases">
        <authorList>
            <person name="Nieuwenhuis M."/>
            <person name="Van De Peppel L.J.J."/>
        </authorList>
    </citation>
    <scope>NUCLEOTIDE SEQUENCE</scope>
    <source>
        <strain evidence="1">D49</strain>
    </source>
</reference>
<dbReference type="Proteomes" id="UP000717328">
    <property type="component" value="Unassembled WGS sequence"/>
</dbReference>
<reference evidence="1" key="2">
    <citation type="submission" date="2021-10" db="EMBL/GenBank/DDBJ databases">
        <title>Phylogenomics reveals ancestral predisposition of the termite-cultivated fungus Termitomyces towards a domesticated lifestyle.</title>
        <authorList>
            <person name="Auxier B."/>
            <person name="Grum-Grzhimaylo A."/>
            <person name="Cardenas M.E."/>
            <person name="Lodge J.D."/>
            <person name="Laessoe T."/>
            <person name="Pedersen O."/>
            <person name="Smith M.E."/>
            <person name="Kuyper T.W."/>
            <person name="Franco-Molano E.A."/>
            <person name="Baroni T.J."/>
            <person name="Aanen D.K."/>
        </authorList>
    </citation>
    <scope>NUCLEOTIDE SEQUENCE</scope>
    <source>
        <strain evidence="1">D49</strain>
    </source>
</reference>
<dbReference type="EMBL" id="JABCKI010005745">
    <property type="protein sequence ID" value="KAG5638780.1"/>
    <property type="molecule type" value="Genomic_DNA"/>
</dbReference>
<keyword evidence="2" id="KW-1185">Reference proteome</keyword>
<organism evidence="1 2">
    <name type="scientific">Sphagnurus paluster</name>
    <dbReference type="NCBI Taxonomy" id="117069"/>
    <lineage>
        <taxon>Eukaryota</taxon>
        <taxon>Fungi</taxon>
        <taxon>Dikarya</taxon>
        <taxon>Basidiomycota</taxon>
        <taxon>Agaricomycotina</taxon>
        <taxon>Agaricomycetes</taxon>
        <taxon>Agaricomycetidae</taxon>
        <taxon>Agaricales</taxon>
        <taxon>Tricholomatineae</taxon>
        <taxon>Lyophyllaceae</taxon>
        <taxon>Sphagnurus</taxon>
    </lineage>
</organism>
<name>A0A9P7FX01_9AGAR</name>
<accession>A0A9P7FX01</accession>
<protein>
    <submittedName>
        <fullName evidence="1">Uncharacterized protein</fullName>
    </submittedName>
</protein>
<comment type="caution">
    <text evidence="1">The sequence shown here is derived from an EMBL/GenBank/DDBJ whole genome shotgun (WGS) entry which is preliminary data.</text>
</comment>
<proteinExistence type="predicted"/>
<gene>
    <name evidence="1" type="ORF">H0H81_010201</name>
</gene>
<dbReference type="OrthoDB" id="2730545at2759"/>
<sequence length="204" mass="23033">MPRKSPKTLPFCDRTPSNRLNPARAIARARITTLLWGEDALCFRYGFYMSLPPILQVLVPDNEVENAAAVVLRMPGSIKLTELPDDFGEDHWRDPMRSSAHTKSALVKLPVLVPDLLVPQLVAIHPFSDFHFSINDSTARPYSTPNLHFPTPIAFTNCMIDTYLDPTSGVFHHRVRRSWVIWLHDLVEGLAGGYHHLPNGQLHP</sequence>
<evidence type="ECO:0000313" key="1">
    <source>
        <dbReference type="EMBL" id="KAG5638780.1"/>
    </source>
</evidence>
<dbReference type="AlphaFoldDB" id="A0A9P7FX01"/>